<dbReference type="Pfam" id="PF02561">
    <property type="entry name" value="FliS"/>
    <property type="match status" value="1"/>
</dbReference>
<dbReference type="PATRIC" id="fig|1705561.3.peg.438"/>
<evidence type="ECO:0000313" key="8">
    <source>
        <dbReference type="Proteomes" id="UP000037688"/>
    </source>
</evidence>
<organism evidence="7 8">
    <name type="scientific">Paenibacillus xylanivorans</name>
    <dbReference type="NCBI Taxonomy" id="1705561"/>
    <lineage>
        <taxon>Bacteria</taxon>
        <taxon>Bacillati</taxon>
        <taxon>Bacillota</taxon>
        <taxon>Bacilli</taxon>
        <taxon>Bacillales</taxon>
        <taxon>Paenibacillaceae</taxon>
        <taxon>Paenibacillus</taxon>
    </lineage>
</organism>
<accession>A0A0M9BTD0</accession>
<gene>
    <name evidence="7" type="ORF">AMS66_03875</name>
</gene>
<keyword evidence="8" id="KW-1185">Reference proteome</keyword>
<reference evidence="7 8" key="1">
    <citation type="submission" date="2015-08" db="EMBL/GenBank/DDBJ databases">
        <title>Draft genome sequence of cellulolytic and xylanolytic Paenibacillus sp. A59, isolated from a decaying forest soil from Patagonia, Argentina.</title>
        <authorList>
            <person name="Ghio S."/>
            <person name="Caceres A.M."/>
            <person name="Talia P."/>
            <person name="Grasso D."/>
            <person name="Campos E."/>
        </authorList>
    </citation>
    <scope>NUCLEOTIDE SEQUENCE [LARGE SCALE GENOMIC DNA]</scope>
    <source>
        <strain evidence="7 8">A59</strain>
    </source>
</reference>
<evidence type="ECO:0000256" key="1">
    <source>
        <dbReference type="ARBA" id="ARBA00004514"/>
    </source>
</evidence>
<dbReference type="EMBL" id="LITU01000034">
    <property type="protein sequence ID" value="KOY17762.1"/>
    <property type="molecule type" value="Genomic_DNA"/>
</dbReference>
<keyword evidence="7" id="KW-0282">Flagellum</keyword>
<keyword evidence="7" id="KW-0969">Cilium</keyword>
<comment type="subcellular location">
    <subcellularLocation>
        <location evidence="1 6">Cytoplasm</location>
        <location evidence="1 6">Cytosol</location>
    </subcellularLocation>
</comment>
<dbReference type="PIRSF" id="PIRSF039090">
    <property type="entry name" value="Flis"/>
    <property type="match status" value="1"/>
</dbReference>
<dbReference type="GO" id="GO:0005829">
    <property type="term" value="C:cytosol"/>
    <property type="evidence" value="ECO:0007669"/>
    <property type="project" value="UniProtKB-SubCell"/>
</dbReference>
<dbReference type="GO" id="GO:0071973">
    <property type="term" value="P:bacterial-type flagellum-dependent cell motility"/>
    <property type="evidence" value="ECO:0007669"/>
    <property type="project" value="TreeGrafter"/>
</dbReference>
<sequence>MITSPYDKYRQSSVQTSNPAQLVIMLYDGAIRFVKTAIDGLAQKDNEKISLNLGKAQTIISELMSTLDRSYDISKNLHSLYEYTNYLLVEANIRKDVAKAEEAVGYLTDLRDTWLQASKIAAGQEAPPISTESAHG</sequence>
<evidence type="ECO:0000256" key="5">
    <source>
        <dbReference type="ARBA" id="ARBA00023186"/>
    </source>
</evidence>
<dbReference type="NCBIfam" id="TIGR00208">
    <property type="entry name" value="fliS"/>
    <property type="match status" value="1"/>
</dbReference>
<keyword evidence="5" id="KW-0143">Chaperone</keyword>
<dbReference type="InterPro" id="IPR036584">
    <property type="entry name" value="FliS_sf"/>
</dbReference>
<keyword evidence="4 6" id="KW-1005">Bacterial flagellum biogenesis</keyword>
<evidence type="ECO:0000256" key="6">
    <source>
        <dbReference type="PIRNR" id="PIRNR039090"/>
    </source>
</evidence>
<evidence type="ECO:0000256" key="4">
    <source>
        <dbReference type="ARBA" id="ARBA00022795"/>
    </source>
</evidence>
<dbReference type="PANTHER" id="PTHR34773">
    <property type="entry name" value="FLAGELLAR SECRETION CHAPERONE FLIS"/>
    <property type="match status" value="1"/>
</dbReference>
<dbReference type="CDD" id="cd16098">
    <property type="entry name" value="FliS"/>
    <property type="match status" value="1"/>
</dbReference>
<dbReference type="RefSeq" id="WP_053779536.1">
    <property type="nucleotide sequence ID" value="NZ_LITU01000034.1"/>
</dbReference>
<dbReference type="PANTHER" id="PTHR34773:SF1">
    <property type="entry name" value="FLAGELLAR SECRETION CHAPERONE FLIS"/>
    <property type="match status" value="1"/>
</dbReference>
<keyword evidence="3 6" id="KW-0963">Cytoplasm</keyword>
<evidence type="ECO:0000256" key="3">
    <source>
        <dbReference type="ARBA" id="ARBA00022490"/>
    </source>
</evidence>
<dbReference type="SUPFAM" id="SSF101116">
    <property type="entry name" value="Flagellar export chaperone FliS"/>
    <property type="match status" value="1"/>
</dbReference>
<dbReference type="InterPro" id="IPR003713">
    <property type="entry name" value="FliS"/>
</dbReference>
<comment type="similarity">
    <text evidence="2 6">Belongs to the FliS family.</text>
</comment>
<dbReference type="OrthoDB" id="1524959at2"/>
<protein>
    <recommendedName>
        <fullName evidence="6">Flagellar secretion chaperone FliS</fullName>
    </recommendedName>
</protein>
<dbReference type="GO" id="GO:0044780">
    <property type="term" value="P:bacterial-type flagellum assembly"/>
    <property type="evidence" value="ECO:0007669"/>
    <property type="project" value="InterPro"/>
</dbReference>
<evidence type="ECO:0000313" key="7">
    <source>
        <dbReference type="EMBL" id="KOY17762.1"/>
    </source>
</evidence>
<keyword evidence="7" id="KW-0966">Cell projection</keyword>
<evidence type="ECO:0000256" key="2">
    <source>
        <dbReference type="ARBA" id="ARBA00008787"/>
    </source>
</evidence>
<dbReference type="Proteomes" id="UP000037688">
    <property type="component" value="Unassembled WGS sequence"/>
</dbReference>
<proteinExistence type="inferred from homology"/>
<comment type="caution">
    <text evidence="7">The sequence shown here is derived from an EMBL/GenBank/DDBJ whole genome shotgun (WGS) entry which is preliminary data.</text>
</comment>
<dbReference type="Gene3D" id="1.20.120.340">
    <property type="entry name" value="Flagellar protein FliS"/>
    <property type="match status" value="1"/>
</dbReference>
<name>A0A0M9BTD0_9BACL</name>
<dbReference type="AlphaFoldDB" id="A0A0M9BTD0"/>